<dbReference type="VEuPathDB" id="PiroplasmaDB:TpMuguga_05g00033"/>
<dbReference type="KEGG" id="tpv:TP05_0033"/>
<keyword evidence="1" id="KW-1133">Transmembrane helix</keyword>
<feature type="transmembrane region" description="Helical" evidence="1">
    <location>
        <begin position="12"/>
        <end position="36"/>
    </location>
</feature>
<protein>
    <submittedName>
        <fullName evidence="2">Uncharacterized protein</fullName>
    </submittedName>
</protein>
<comment type="caution">
    <text evidence="2">The sequence shown here is derived from an EMBL/GenBank/DDBJ whole genome shotgun (WGS) entry which is preliminary data.</text>
</comment>
<accession>Q4MY90</accession>
<keyword evidence="3" id="KW-1185">Reference proteome</keyword>
<dbReference type="InParanoid" id="Q4MY90"/>
<evidence type="ECO:0000256" key="1">
    <source>
        <dbReference type="SAM" id="Phobius"/>
    </source>
</evidence>
<dbReference type="Proteomes" id="UP000001949">
    <property type="component" value="Unassembled WGS sequence"/>
</dbReference>
<evidence type="ECO:0000313" key="3">
    <source>
        <dbReference type="Proteomes" id="UP000001949"/>
    </source>
</evidence>
<sequence length="53" mass="6213">MKKLIIQNLLDLIGTIAIYLIIFIHKSIVVYVFFILSCDIINQLCIKKRKSFN</sequence>
<keyword evidence="1" id="KW-0812">Transmembrane</keyword>
<gene>
    <name evidence="2" type="ordered locus">TP05_0033</name>
</gene>
<reference evidence="2 3" key="1">
    <citation type="journal article" date="2005" name="Science">
        <title>Genome sequence of Theileria parva, a bovine pathogen that transforms lymphocytes.</title>
        <authorList>
            <person name="Gardner M.J."/>
            <person name="Bishop R."/>
            <person name="Shah T."/>
            <person name="de Villiers E.P."/>
            <person name="Carlton J.M."/>
            <person name="Hall N."/>
            <person name="Ren Q."/>
            <person name="Paulsen I.T."/>
            <person name="Pain A."/>
            <person name="Berriman M."/>
            <person name="Wilson R.J.M."/>
            <person name="Sato S."/>
            <person name="Ralph S.A."/>
            <person name="Mann D.J."/>
            <person name="Xiong Z."/>
            <person name="Shallom S.J."/>
            <person name="Weidman J."/>
            <person name="Jiang L."/>
            <person name="Lynn J."/>
            <person name="Weaver B."/>
            <person name="Shoaibi A."/>
            <person name="Domingo A.R."/>
            <person name="Wasawo D."/>
            <person name="Crabtree J."/>
            <person name="Wortman J.R."/>
            <person name="Haas B."/>
            <person name="Angiuoli S.V."/>
            <person name="Creasy T.H."/>
            <person name="Lu C."/>
            <person name="Suh B."/>
            <person name="Silva J.C."/>
            <person name="Utterback T.R."/>
            <person name="Feldblyum T.V."/>
            <person name="Pertea M."/>
            <person name="Allen J."/>
            <person name="Nierman W.C."/>
            <person name="Taracha E.L.N."/>
            <person name="Salzberg S.L."/>
            <person name="White O.R."/>
            <person name="Fitzhugh H.A."/>
            <person name="Morzaria S."/>
            <person name="Venter J.C."/>
            <person name="Fraser C.M."/>
            <person name="Nene V."/>
        </authorList>
    </citation>
    <scope>NUCLEOTIDE SEQUENCE [LARGE SCALE GENOMIC DNA]</scope>
    <source>
        <strain evidence="2 3">Muguga</strain>
    </source>
</reference>
<evidence type="ECO:0000313" key="2">
    <source>
        <dbReference type="EMBL" id="EAN30419.1"/>
    </source>
</evidence>
<organism evidence="2 3">
    <name type="scientific">Theileria parva</name>
    <name type="common">East coast fever infection agent</name>
    <dbReference type="NCBI Taxonomy" id="5875"/>
    <lineage>
        <taxon>Eukaryota</taxon>
        <taxon>Sar</taxon>
        <taxon>Alveolata</taxon>
        <taxon>Apicomplexa</taxon>
        <taxon>Aconoidasida</taxon>
        <taxon>Piroplasmida</taxon>
        <taxon>Theileriidae</taxon>
        <taxon>Theileria</taxon>
    </lineage>
</organism>
<keyword evidence="1" id="KW-0472">Membrane</keyword>
<dbReference type="GeneID" id="3882238"/>
<name>Q4MY90_THEPA</name>
<proteinExistence type="predicted"/>
<dbReference type="EMBL" id="AAGK01000009">
    <property type="protein sequence ID" value="EAN30419.1"/>
    <property type="molecule type" value="Genomic_DNA"/>
</dbReference>
<dbReference type="AlphaFoldDB" id="Q4MY90"/>